<sequence length="207" mass="24013">CRSLPGVEKLLGFCTVVRERGFWWAWSDTCCIDKTSSPELQESINSMFHWYRASALMTVYLADVAVTKEDVPRRSEWFKWGWTLQELPASRAIQFYKSDWAPYIFRPDGILATDNDKAIAEFAQLLSEAARVDVKYLANFTPGTENVWQKLRWVAHRATTKVEDLTYCVNGIFGVFILVLYGEKDRAFSRLQEELLKQSDDVSLFDW</sequence>
<proteinExistence type="predicted"/>
<accession>A0A0C9SQ15</accession>
<gene>
    <name evidence="2" type="ORF">PAXINDRAFT_23334</name>
</gene>
<dbReference type="Proteomes" id="UP000053647">
    <property type="component" value="Unassembled WGS sequence"/>
</dbReference>
<feature type="non-terminal residue" evidence="2">
    <location>
        <position position="207"/>
    </location>
</feature>
<dbReference type="EMBL" id="KN819469">
    <property type="protein sequence ID" value="KIJ09374.1"/>
    <property type="molecule type" value="Genomic_DNA"/>
</dbReference>
<keyword evidence="3" id="KW-1185">Reference proteome</keyword>
<dbReference type="OrthoDB" id="2691269at2759"/>
<feature type="non-terminal residue" evidence="2">
    <location>
        <position position="1"/>
    </location>
</feature>
<dbReference type="AlphaFoldDB" id="A0A0C9SQ15"/>
<feature type="domain" description="Heterokaryon incompatibility" evidence="1">
    <location>
        <begin position="14"/>
        <end position="65"/>
    </location>
</feature>
<name>A0A0C9SQ15_PAXIN</name>
<protein>
    <recommendedName>
        <fullName evidence="1">Heterokaryon incompatibility domain-containing protein</fullName>
    </recommendedName>
</protein>
<evidence type="ECO:0000259" key="1">
    <source>
        <dbReference type="Pfam" id="PF06985"/>
    </source>
</evidence>
<dbReference type="PANTHER" id="PTHR10622:SF10">
    <property type="entry name" value="HET DOMAIN-CONTAINING PROTEIN"/>
    <property type="match status" value="1"/>
</dbReference>
<organism evidence="2 3">
    <name type="scientific">Paxillus involutus ATCC 200175</name>
    <dbReference type="NCBI Taxonomy" id="664439"/>
    <lineage>
        <taxon>Eukaryota</taxon>
        <taxon>Fungi</taxon>
        <taxon>Dikarya</taxon>
        <taxon>Basidiomycota</taxon>
        <taxon>Agaricomycotina</taxon>
        <taxon>Agaricomycetes</taxon>
        <taxon>Agaricomycetidae</taxon>
        <taxon>Boletales</taxon>
        <taxon>Paxilineae</taxon>
        <taxon>Paxillaceae</taxon>
        <taxon>Paxillus</taxon>
    </lineage>
</organism>
<evidence type="ECO:0000313" key="2">
    <source>
        <dbReference type="EMBL" id="KIJ09374.1"/>
    </source>
</evidence>
<dbReference type="Pfam" id="PF06985">
    <property type="entry name" value="HET"/>
    <property type="match status" value="1"/>
</dbReference>
<dbReference type="InterPro" id="IPR010730">
    <property type="entry name" value="HET"/>
</dbReference>
<dbReference type="HOGENOM" id="CLU_000288_138_0_1"/>
<dbReference type="PANTHER" id="PTHR10622">
    <property type="entry name" value="HET DOMAIN-CONTAINING PROTEIN"/>
    <property type="match status" value="1"/>
</dbReference>
<reference evidence="2 3" key="1">
    <citation type="submission" date="2014-06" db="EMBL/GenBank/DDBJ databases">
        <authorList>
            <consortium name="DOE Joint Genome Institute"/>
            <person name="Kuo A."/>
            <person name="Kohler A."/>
            <person name="Nagy L.G."/>
            <person name="Floudas D."/>
            <person name="Copeland A."/>
            <person name="Barry K.W."/>
            <person name="Cichocki N."/>
            <person name="Veneault-Fourrey C."/>
            <person name="LaButti K."/>
            <person name="Lindquist E.A."/>
            <person name="Lipzen A."/>
            <person name="Lundell T."/>
            <person name="Morin E."/>
            <person name="Murat C."/>
            <person name="Sun H."/>
            <person name="Tunlid A."/>
            <person name="Henrissat B."/>
            <person name="Grigoriev I.V."/>
            <person name="Hibbett D.S."/>
            <person name="Martin F."/>
            <person name="Nordberg H.P."/>
            <person name="Cantor M.N."/>
            <person name="Hua S.X."/>
        </authorList>
    </citation>
    <scope>NUCLEOTIDE SEQUENCE [LARGE SCALE GENOMIC DNA]</scope>
    <source>
        <strain evidence="2 3">ATCC 200175</strain>
    </source>
</reference>
<evidence type="ECO:0000313" key="3">
    <source>
        <dbReference type="Proteomes" id="UP000053647"/>
    </source>
</evidence>
<reference evidence="3" key="2">
    <citation type="submission" date="2015-01" db="EMBL/GenBank/DDBJ databases">
        <title>Evolutionary Origins and Diversification of the Mycorrhizal Mutualists.</title>
        <authorList>
            <consortium name="DOE Joint Genome Institute"/>
            <consortium name="Mycorrhizal Genomics Consortium"/>
            <person name="Kohler A."/>
            <person name="Kuo A."/>
            <person name="Nagy L.G."/>
            <person name="Floudas D."/>
            <person name="Copeland A."/>
            <person name="Barry K.W."/>
            <person name="Cichocki N."/>
            <person name="Veneault-Fourrey C."/>
            <person name="LaButti K."/>
            <person name="Lindquist E.A."/>
            <person name="Lipzen A."/>
            <person name="Lundell T."/>
            <person name="Morin E."/>
            <person name="Murat C."/>
            <person name="Riley R."/>
            <person name="Ohm R."/>
            <person name="Sun H."/>
            <person name="Tunlid A."/>
            <person name="Henrissat B."/>
            <person name="Grigoriev I.V."/>
            <person name="Hibbett D.S."/>
            <person name="Martin F."/>
        </authorList>
    </citation>
    <scope>NUCLEOTIDE SEQUENCE [LARGE SCALE GENOMIC DNA]</scope>
    <source>
        <strain evidence="3">ATCC 200175</strain>
    </source>
</reference>